<dbReference type="Pfam" id="PF02156">
    <property type="entry name" value="Glyco_hydro_26"/>
    <property type="match status" value="1"/>
</dbReference>
<sequence length="338" mass="36776">MIIVIYSTRRPARNRWARRDVLRIMSAAPLLAVPACTSAGPTPTASAERAWGAFIPSVVPAPGSTSSPIEQLATLAGAPPRYLHRFAAIGDSVPIADLDTIADYGATPLLTLEPWTAGLGVDQPRYALARIAAGDFDADLTRWGTELMSWHKPVLLRWAQEMNGTWYPWSIGVNGNTAADYRAAWTRMRSVILSAGATNLEFVWAPNVLTLGTSGFNAAYPGPDQVDHLGLDGYNWGDVPGHRWQSASELFVGSISGGGLGVGRQRLIVTGLSEDLCRHDRRVDTDRRVRSATVKEIPRHRLRVDVRSRRRSPTVSRSHPLPCRAPTPMPRVSACTSG</sequence>
<dbReference type="InterPro" id="IPR022790">
    <property type="entry name" value="GH26_dom"/>
</dbReference>
<feature type="domain" description="GH26" evidence="6">
    <location>
        <begin position="25"/>
        <end position="338"/>
    </location>
</feature>
<dbReference type="Gene3D" id="3.20.20.80">
    <property type="entry name" value="Glycosidases"/>
    <property type="match status" value="1"/>
</dbReference>
<keyword evidence="8" id="KW-1185">Reference proteome</keyword>
<accession>K6VT26</accession>
<dbReference type="Proteomes" id="UP000008363">
    <property type="component" value="Unassembled WGS sequence"/>
</dbReference>
<comment type="caution">
    <text evidence="7">The sequence shown here is derived from an EMBL/GenBank/DDBJ whole genome shotgun (WGS) entry which is preliminary data.</text>
</comment>
<keyword evidence="2 4" id="KW-0378">Hydrolase</keyword>
<evidence type="ECO:0000313" key="7">
    <source>
        <dbReference type="EMBL" id="GAB90065.1"/>
    </source>
</evidence>
<feature type="active site" description="Proton donor" evidence="4">
    <location>
        <position position="161"/>
    </location>
</feature>
<organism evidence="7 8">
    <name type="scientific">Gordonia rhizosphera NBRC 16068</name>
    <dbReference type="NCBI Taxonomy" id="1108045"/>
    <lineage>
        <taxon>Bacteria</taxon>
        <taxon>Bacillati</taxon>
        <taxon>Actinomycetota</taxon>
        <taxon>Actinomycetes</taxon>
        <taxon>Mycobacteriales</taxon>
        <taxon>Gordoniaceae</taxon>
        <taxon>Gordonia</taxon>
    </lineage>
</organism>
<dbReference type="AlphaFoldDB" id="K6VT26"/>
<evidence type="ECO:0000313" key="8">
    <source>
        <dbReference type="Proteomes" id="UP000008363"/>
    </source>
</evidence>
<dbReference type="PROSITE" id="PS51764">
    <property type="entry name" value="GH26"/>
    <property type="match status" value="1"/>
</dbReference>
<gene>
    <name evidence="7" type="ORF">GORHZ_083_00095</name>
</gene>
<dbReference type="STRING" id="1108045.GORHZ_083_00095"/>
<protein>
    <submittedName>
        <fullName evidence="7">Putative glycoside hydrolase</fullName>
    </submittedName>
</protein>
<evidence type="ECO:0000256" key="1">
    <source>
        <dbReference type="ARBA" id="ARBA00007754"/>
    </source>
</evidence>
<dbReference type="PANTHER" id="PTHR40079">
    <property type="entry name" value="MANNAN ENDO-1,4-BETA-MANNOSIDASE E-RELATED"/>
    <property type="match status" value="1"/>
</dbReference>
<dbReference type="SUPFAM" id="SSF51445">
    <property type="entry name" value="(Trans)glycosidases"/>
    <property type="match status" value="1"/>
</dbReference>
<dbReference type="InterPro" id="IPR017853">
    <property type="entry name" value="GH"/>
</dbReference>
<dbReference type="PANTHER" id="PTHR40079:SF6">
    <property type="entry name" value="GH26 DOMAIN-CONTAINING PROTEIN"/>
    <property type="match status" value="1"/>
</dbReference>
<evidence type="ECO:0000259" key="6">
    <source>
        <dbReference type="PROSITE" id="PS51764"/>
    </source>
</evidence>
<evidence type="ECO:0000256" key="3">
    <source>
        <dbReference type="ARBA" id="ARBA00023295"/>
    </source>
</evidence>
<name>K6VT26_9ACTN</name>
<dbReference type="eggNOG" id="COG4124">
    <property type="taxonomic scope" value="Bacteria"/>
</dbReference>
<dbReference type="EMBL" id="BAHC01000083">
    <property type="protein sequence ID" value="GAB90065.1"/>
    <property type="molecule type" value="Genomic_DNA"/>
</dbReference>
<evidence type="ECO:0000256" key="4">
    <source>
        <dbReference type="PROSITE-ProRule" id="PRU01100"/>
    </source>
</evidence>
<reference evidence="7 8" key="1">
    <citation type="submission" date="2012-08" db="EMBL/GenBank/DDBJ databases">
        <title>Whole genome shotgun sequence of Gordonia rhizosphera NBRC 16068.</title>
        <authorList>
            <person name="Takarada H."/>
            <person name="Isaki S."/>
            <person name="Hosoyama A."/>
            <person name="Tsuchikane K."/>
            <person name="Katsumata H."/>
            <person name="Baba S."/>
            <person name="Ohji S."/>
            <person name="Yamazaki S."/>
            <person name="Fujita N."/>
        </authorList>
    </citation>
    <scope>NUCLEOTIDE SEQUENCE [LARGE SCALE GENOMIC DNA]</scope>
    <source>
        <strain evidence="7 8">NBRC 16068</strain>
    </source>
</reference>
<dbReference type="GO" id="GO:0006080">
    <property type="term" value="P:substituted mannan metabolic process"/>
    <property type="evidence" value="ECO:0007669"/>
    <property type="project" value="InterPro"/>
</dbReference>
<dbReference type="GO" id="GO:0016985">
    <property type="term" value="F:mannan endo-1,4-beta-mannosidase activity"/>
    <property type="evidence" value="ECO:0007669"/>
    <property type="project" value="InterPro"/>
</dbReference>
<evidence type="ECO:0000256" key="2">
    <source>
        <dbReference type="ARBA" id="ARBA00022801"/>
    </source>
</evidence>
<evidence type="ECO:0000256" key="5">
    <source>
        <dbReference type="SAM" id="MobiDB-lite"/>
    </source>
</evidence>
<proteinExistence type="inferred from homology"/>
<dbReference type="InterPro" id="IPR000805">
    <property type="entry name" value="Glyco_hydro_26"/>
</dbReference>
<comment type="similarity">
    <text evidence="1 4">Belongs to the glycosyl hydrolase 26 family.</text>
</comment>
<feature type="active site" description="Nucleophile" evidence="4">
    <location>
        <position position="274"/>
    </location>
</feature>
<keyword evidence="3 4" id="KW-0326">Glycosidase</keyword>
<feature type="region of interest" description="Disordered" evidence="5">
    <location>
        <begin position="305"/>
        <end position="338"/>
    </location>
</feature>